<keyword evidence="1" id="KW-0808">Transferase</keyword>
<comment type="caution">
    <text evidence="1">The sequence shown here is derived from an EMBL/GenBank/DDBJ whole genome shotgun (WGS) entry which is preliminary data.</text>
</comment>
<keyword evidence="2" id="KW-1185">Reference proteome</keyword>
<sequence length="403" mass="44186">MSDSESEDDIDSRIVLSIDGGGFRGLACLLILAHLTEEIAGGSDEDPPKPCQIFDLICGTSTGGLIAILLGRFGLSCKDAIDVYKEIGATMFGGEADSGKIWGHIIHGEEFSSALFEKKLEEITTRYTGSKDTLFKPRKDAPDTVHHESTLTFVPVVSKIASAGVDPNRIRSYPRPSDDIDPAPYGHKWTIVQGARGTCAAPLYFSPLKIQSGKATYVFQDAGASGFNNPAIPAMDEAEKLFGYDANITLVTLGTGLRSLVKEGQYRTGGKKEVEEEDVANFMQQILDSVKNVGKNARNAPQLAKRIAKQLLEVATDTEISHLHTAEEFDRQGRRQYYHRFNPPQGLGDIALTDCRQEDKIAVITGAWLKSVNGRNHISKAVNNLKGPYERKERKAREQFQKA</sequence>
<dbReference type="EMBL" id="MU267873">
    <property type="protein sequence ID" value="KAH7907768.1"/>
    <property type="molecule type" value="Genomic_DNA"/>
</dbReference>
<gene>
    <name evidence="1" type="ORF">BJ138DRAFT_1159282</name>
</gene>
<name>A0ACB8A545_9AGAM</name>
<organism evidence="1 2">
    <name type="scientific">Hygrophoropsis aurantiaca</name>
    <dbReference type="NCBI Taxonomy" id="72124"/>
    <lineage>
        <taxon>Eukaryota</taxon>
        <taxon>Fungi</taxon>
        <taxon>Dikarya</taxon>
        <taxon>Basidiomycota</taxon>
        <taxon>Agaricomycotina</taxon>
        <taxon>Agaricomycetes</taxon>
        <taxon>Agaricomycetidae</taxon>
        <taxon>Boletales</taxon>
        <taxon>Coniophorineae</taxon>
        <taxon>Hygrophoropsidaceae</taxon>
        <taxon>Hygrophoropsis</taxon>
    </lineage>
</organism>
<protein>
    <submittedName>
        <fullName evidence="1">Acyl transferase/acyl hydrolase/lysophospholipase</fullName>
    </submittedName>
</protein>
<evidence type="ECO:0000313" key="2">
    <source>
        <dbReference type="Proteomes" id="UP000790377"/>
    </source>
</evidence>
<proteinExistence type="predicted"/>
<keyword evidence="1" id="KW-0378">Hydrolase</keyword>
<evidence type="ECO:0000313" key="1">
    <source>
        <dbReference type="EMBL" id="KAH7907768.1"/>
    </source>
</evidence>
<accession>A0ACB8A545</accession>
<reference evidence="1" key="1">
    <citation type="journal article" date="2021" name="New Phytol.">
        <title>Evolutionary innovations through gain and loss of genes in the ectomycorrhizal Boletales.</title>
        <authorList>
            <person name="Wu G."/>
            <person name="Miyauchi S."/>
            <person name="Morin E."/>
            <person name="Kuo A."/>
            <person name="Drula E."/>
            <person name="Varga T."/>
            <person name="Kohler A."/>
            <person name="Feng B."/>
            <person name="Cao Y."/>
            <person name="Lipzen A."/>
            <person name="Daum C."/>
            <person name="Hundley H."/>
            <person name="Pangilinan J."/>
            <person name="Johnson J."/>
            <person name="Barry K."/>
            <person name="LaButti K."/>
            <person name="Ng V."/>
            <person name="Ahrendt S."/>
            <person name="Min B."/>
            <person name="Choi I.G."/>
            <person name="Park H."/>
            <person name="Plett J.M."/>
            <person name="Magnuson J."/>
            <person name="Spatafora J.W."/>
            <person name="Nagy L.G."/>
            <person name="Henrissat B."/>
            <person name="Grigoriev I.V."/>
            <person name="Yang Z.L."/>
            <person name="Xu J."/>
            <person name="Martin F.M."/>
        </authorList>
    </citation>
    <scope>NUCLEOTIDE SEQUENCE</scope>
    <source>
        <strain evidence="1">ATCC 28755</strain>
    </source>
</reference>
<dbReference type="Proteomes" id="UP000790377">
    <property type="component" value="Unassembled WGS sequence"/>
</dbReference>